<dbReference type="Proteomes" id="UP001501470">
    <property type="component" value="Unassembled WGS sequence"/>
</dbReference>
<dbReference type="SUPFAM" id="SSF48452">
    <property type="entry name" value="TPR-like"/>
    <property type="match status" value="1"/>
</dbReference>
<keyword evidence="2" id="KW-0805">Transcription regulation</keyword>
<dbReference type="InterPro" id="IPR016032">
    <property type="entry name" value="Sig_transdc_resp-reg_C-effctor"/>
</dbReference>
<dbReference type="Gene3D" id="1.25.40.10">
    <property type="entry name" value="Tetratricopeptide repeat domain"/>
    <property type="match status" value="2"/>
</dbReference>
<keyword evidence="3 5" id="KW-0238">DNA-binding</keyword>
<proteinExistence type="inferred from homology"/>
<dbReference type="EMBL" id="BAAAQD010000003">
    <property type="protein sequence ID" value="GAA1507315.1"/>
    <property type="molecule type" value="Genomic_DNA"/>
</dbReference>
<comment type="caution">
    <text evidence="8">The sequence shown here is derived from an EMBL/GenBank/DDBJ whole genome shotgun (WGS) entry which is preliminary data.</text>
</comment>
<dbReference type="CDD" id="cd15831">
    <property type="entry name" value="BTAD"/>
    <property type="match status" value="1"/>
</dbReference>
<dbReference type="SUPFAM" id="SSF52540">
    <property type="entry name" value="P-loop containing nucleoside triphosphate hydrolases"/>
    <property type="match status" value="1"/>
</dbReference>
<name>A0ABN1ZYL6_9ACTN</name>
<dbReference type="PANTHER" id="PTHR35807:SF1">
    <property type="entry name" value="TRANSCRIPTIONAL REGULATOR REDD"/>
    <property type="match status" value="1"/>
</dbReference>
<feature type="domain" description="OmpR/PhoB-type" evidence="7">
    <location>
        <begin position="1"/>
        <end position="101"/>
    </location>
</feature>
<dbReference type="Pfam" id="PF13191">
    <property type="entry name" value="AAA_16"/>
    <property type="match status" value="1"/>
</dbReference>
<keyword evidence="9" id="KW-1185">Reference proteome</keyword>
<organism evidence="8 9">
    <name type="scientific">Dactylosporangium maewongense</name>
    <dbReference type="NCBI Taxonomy" id="634393"/>
    <lineage>
        <taxon>Bacteria</taxon>
        <taxon>Bacillati</taxon>
        <taxon>Actinomycetota</taxon>
        <taxon>Actinomycetes</taxon>
        <taxon>Micromonosporales</taxon>
        <taxon>Micromonosporaceae</taxon>
        <taxon>Dactylosporangium</taxon>
    </lineage>
</organism>
<gene>
    <name evidence="8" type="ORF">GCM10009827_021850</name>
</gene>
<dbReference type="RefSeq" id="WP_344501682.1">
    <property type="nucleotide sequence ID" value="NZ_BAAAQD010000003.1"/>
</dbReference>
<evidence type="ECO:0000256" key="3">
    <source>
        <dbReference type="ARBA" id="ARBA00023125"/>
    </source>
</evidence>
<feature type="DNA-binding region" description="OmpR/PhoB-type" evidence="5">
    <location>
        <begin position="1"/>
        <end position="101"/>
    </location>
</feature>
<dbReference type="SUPFAM" id="SSF46894">
    <property type="entry name" value="C-terminal effector domain of the bipartite response regulators"/>
    <property type="match status" value="1"/>
</dbReference>
<keyword evidence="4" id="KW-0804">Transcription</keyword>
<dbReference type="InterPro" id="IPR001867">
    <property type="entry name" value="OmpR/PhoB-type_DNA-bd"/>
</dbReference>
<dbReference type="Pfam" id="PF03704">
    <property type="entry name" value="BTAD"/>
    <property type="match status" value="1"/>
</dbReference>
<dbReference type="Pfam" id="PF00486">
    <property type="entry name" value="Trans_reg_C"/>
    <property type="match status" value="1"/>
</dbReference>
<dbReference type="InterPro" id="IPR041664">
    <property type="entry name" value="AAA_16"/>
</dbReference>
<evidence type="ECO:0000256" key="4">
    <source>
        <dbReference type="ARBA" id="ARBA00023163"/>
    </source>
</evidence>
<dbReference type="InterPro" id="IPR036388">
    <property type="entry name" value="WH-like_DNA-bd_sf"/>
</dbReference>
<evidence type="ECO:0000256" key="2">
    <source>
        <dbReference type="ARBA" id="ARBA00023015"/>
    </source>
</evidence>
<dbReference type="PROSITE" id="PS51755">
    <property type="entry name" value="OMPR_PHOB"/>
    <property type="match status" value="1"/>
</dbReference>
<dbReference type="InterPro" id="IPR027417">
    <property type="entry name" value="P-loop_NTPase"/>
</dbReference>
<dbReference type="InterPro" id="IPR011990">
    <property type="entry name" value="TPR-like_helical_dom_sf"/>
</dbReference>
<dbReference type="Gene3D" id="3.40.50.300">
    <property type="entry name" value="P-loop containing nucleotide triphosphate hydrolases"/>
    <property type="match status" value="1"/>
</dbReference>
<accession>A0ABN1ZYL6</accession>
<dbReference type="InterPro" id="IPR003593">
    <property type="entry name" value="AAA+_ATPase"/>
</dbReference>
<evidence type="ECO:0000259" key="7">
    <source>
        <dbReference type="PROSITE" id="PS51755"/>
    </source>
</evidence>
<dbReference type="InterPro" id="IPR005158">
    <property type="entry name" value="BTAD"/>
</dbReference>
<comment type="similarity">
    <text evidence="1">Belongs to the AfsR/DnrI/RedD regulatory family.</text>
</comment>
<feature type="compositionally biased region" description="Low complexity" evidence="6">
    <location>
        <begin position="270"/>
        <end position="303"/>
    </location>
</feature>
<evidence type="ECO:0000313" key="8">
    <source>
        <dbReference type="EMBL" id="GAA1507315.1"/>
    </source>
</evidence>
<dbReference type="SMART" id="SM01043">
    <property type="entry name" value="BTAD"/>
    <property type="match status" value="1"/>
</dbReference>
<evidence type="ECO:0000256" key="1">
    <source>
        <dbReference type="ARBA" id="ARBA00005820"/>
    </source>
</evidence>
<sequence length="1146" mass="124104">MARLDFRILGPLEARTPGDEPIDLGARKQRAVLAMLLLEPRRVVSVDRIVEGLWAGAAPASATGTMQAYVSQLRRVLEPDRPPRTPPAVLLTRDPGYLLAVDGEQIDAVRFAARAEAARQALGRGDLPAAERLLGEALGEWRGEVLADLADEAFAAAAVAHLHELRDAAHEDLVDVRLGTGRNGAAIAEAQALLDRRPFRERSWGQLMLALYREGRQADALAAFRRARALLDEELGLPPGPELRALEATILRHDPSLTPPPAREALTVAGTAAAPARHPAEAATPAAEQQAAAPAGHQAAEPLVGRSGEVRRVAERIELARGGAGGVLLVAGEAGLGKTRLAERAAELAGQSGLDVAWSRCVETSATPAFWPWTQVLRALPETDAVRDLLDVLTGRGENRWRAEDPDTALFHLHEAVGDILRAHAAARALLVVVDDLHVADASSLQLLAHLAPALHRLPILVLATLRPESADAGPALRETLALLANERGAERLRLGALTADDIAEYTAGFAPGYRDRPGGAVAAALLERTGGNPFYLKELLRLLESEHPGGWGSAQAVAGTGVPEKVRDVITRRLSRLPERTRALLETAAVIGRDVDPLLLEAATEDRGEDVMADLEPAVEASVLLEVPDGWDYRFSHAIVRDTVYGGLSRLRRARLHRQVGEALEAFDRPDDPDLLGRLVHHFTMAARLGVAERAVRYATRAAEVAMAQLAYDQAARYLESALGALDPTRPGAATQRCRLLVDLGVARRAAGDVAGTRTVLDEALTLARQLGDDGLAMDAATLFGGVTLWLWRPYLTVDERMTGILREQLDRLDPDDRYRRAVLLGTLAVELYHSPDREVGEAHAAEAVRLARELGDPELLARTLNNYWNAAWVPHREAERRAAVDELLTIAPLPPTVEATARLHRMMTEVIAGDIAGFDADLARCVRLVEGIRTPVLPAQVRYAQSGRAMLAGRWTEGERLVGEAFALQEHTSLWGAQWIRLALLYTIRRFQGRQSELRDELVRCADEPPYSLLRPTAVLAACESGDEGLARALVERWGTAREQLWGWEFVAFQWGLIAARLGTPDPRELYDEIAPFADRFCTVGSGCATWGSMHFVLAELAARLGDRDAALDHARSARAAHARLGAAHLVAASDAQLATLAKP</sequence>
<dbReference type="SMART" id="SM00382">
    <property type="entry name" value="AAA"/>
    <property type="match status" value="1"/>
</dbReference>
<dbReference type="SMART" id="SM00862">
    <property type="entry name" value="Trans_reg_C"/>
    <property type="match status" value="1"/>
</dbReference>
<dbReference type="PANTHER" id="PTHR35807">
    <property type="entry name" value="TRANSCRIPTIONAL REGULATOR REDD-RELATED"/>
    <property type="match status" value="1"/>
</dbReference>
<evidence type="ECO:0000256" key="5">
    <source>
        <dbReference type="PROSITE-ProRule" id="PRU01091"/>
    </source>
</evidence>
<dbReference type="Gene3D" id="1.10.10.10">
    <property type="entry name" value="Winged helix-like DNA-binding domain superfamily/Winged helix DNA-binding domain"/>
    <property type="match status" value="1"/>
</dbReference>
<feature type="region of interest" description="Disordered" evidence="6">
    <location>
        <begin position="270"/>
        <end position="304"/>
    </location>
</feature>
<dbReference type="InterPro" id="IPR051677">
    <property type="entry name" value="AfsR-DnrI-RedD_regulator"/>
</dbReference>
<protein>
    <submittedName>
        <fullName evidence="8">BTAD domain-containing putative transcriptional regulator</fullName>
    </submittedName>
</protein>
<evidence type="ECO:0000256" key="6">
    <source>
        <dbReference type="SAM" id="MobiDB-lite"/>
    </source>
</evidence>
<reference evidence="8 9" key="1">
    <citation type="journal article" date="2019" name="Int. J. Syst. Evol. Microbiol.">
        <title>The Global Catalogue of Microorganisms (GCM) 10K type strain sequencing project: providing services to taxonomists for standard genome sequencing and annotation.</title>
        <authorList>
            <consortium name="The Broad Institute Genomics Platform"/>
            <consortium name="The Broad Institute Genome Sequencing Center for Infectious Disease"/>
            <person name="Wu L."/>
            <person name="Ma J."/>
        </authorList>
    </citation>
    <scope>NUCLEOTIDE SEQUENCE [LARGE SCALE GENOMIC DNA]</scope>
    <source>
        <strain evidence="8 9">JCM 15933</strain>
    </source>
</reference>
<evidence type="ECO:0000313" key="9">
    <source>
        <dbReference type="Proteomes" id="UP001501470"/>
    </source>
</evidence>